<sequence length="108" mass="11770">MDTSKKTQPDPGHNGRLVRSAAWVDRKLTPVFGPPPLGPYGIEEEHAAAPCPVCGHPMGEHVIDHSTPNAILNCPAPIDRSLEHENSSPLDELGMPLREPRRSRANAR</sequence>
<gene>
    <name evidence="2" type="ORF">D9V28_05365</name>
</gene>
<reference evidence="2 3" key="1">
    <citation type="submission" date="2018-10" db="EMBL/GenBank/DDBJ databases">
        <authorList>
            <person name="Li J."/>
        </authorList>
    </citation>
    <scope>NUCLEOTIDE SEQUENCE [LARGE SCALE GENOMIC DNA]</scope>
    <source>
        <strain evidence="2 3">ZD1-4</strain>
    </source>
</reference>
<evidence type="ECO:0000256" key="1">
    <source>
        <dbReference type="SAM" id="MobiDB-lite"/>
    </source>
</evidence>
<keyword evidence="3" id="KW-1185">Reference proteome</keyword>
<dbReference type="RefSeq" id="WP_121658616.1">
    <property type="nucleotide sequence ID" value="NZ_BMEK01000001.1"/>
</dbReference>
<dbReference type="OrthoDB" id="4981253at2"/>
<protein>
    <recommendedName>
        <fullName evidence="4">Type IV secretion protein Rhs</fullName>
    </recommendedName>
</protein>
<dbReference type="Proteomes" id="UP000282460">
    <property type="component" value="Unassembled WGS sequence"/>
</dbReference>
<evidence type="ECO:0008006" key="4">
    <source>
        <dbReference type="Google" id="ProtNLM"/>
    </source>
</evidence>
<accession>A0A3L7J6E8</accession>
<evidence type="ECO:0000313" key="2">
    <source>
        <dbReference type="EMBL" id="RLQ86257.1"/>
    </source>
</evidence>
<organism evidence="2 3">
    <name type="scientific">Mycetocola zhadangensis</name>
    <dbReference type="NCBI Taxonomy" id="1164595"/>
    <lineage>
        <taxon>Bacteria</taxon>
        <taxon>Bacillati</taxon>
        <taxon>Actinomycetota</taxon>
        <taxon>Actinomycetes</taxon>
        <taxon>Micrococcales</taxon>
        <taxon>Microbacteriaceae</taxon>
        <taxon>Mycetocola</taxon>
    </lineage>
</organism>
<name>A0A3L7J6E8_9MICO</name>
<feature type="region of interest" description="Disordered" evidence="1">
    <location>
        <begin position="1"/>
        <end position="21"/>
    </location>
</feature>
<dbReference type="AlphaFoldDB" id="A0A3L7J6E8"/>
<dbReference type="EMBL" id="RCWJ01000001">
    <property type="protein sequence ID" value="RLQ86257.1"/>
    <property type="molecule type" value="Genomic_DNA"/>
</dbReference>
<feature type="region of interest" description="Disordered" evidence="1">
    <location>
        <begin position="80"/>
        <end position="108"/>
    </location>
</feature>
<comment type="caution">
    <text evidence="2">The sequence shown here is derived from an EMBL/GenBank/DDBJ whole genome shotgun (WGS) entry which is preliminary data.</text>
</comment>
<proteinExistence type="predicted"/>
<evidence type="ECO:0000313" key="3">
    <source>
        <dbReference type="Proteomes" id="UP000282460"/>
    </source>
</evidence>